<dbReference type="AlphaFoldDB" id="A0A0E9T5A2"/>
<reference evidence="1" key="1">
    <citation type="submission" date="2014-11" db="EMBL/GenBank/DDBJ databases">
        <authorList>
            <person name="Amaro Gonzalez C."/>
        </authorList>
    </citation>
    <scope>NUCLEOTIDE SEQUENCE</scope>
</reference>
<protein>
    <submittedName>
        <fullName evidence="1">Uncharacterized protein</fullName>
    </submittedName>
</protein>
<evidence type="ECO:0000313" key="1">
    <source>
        <dbReference type="EMBL" id="JAH47823.1"/>
    </source>
</evidence>
<proteinExistence type="predicted"/>
<dbReference type="EMBL" id="GBXM01060754">
    <property type="protein sequence ID" value="JAH47823.1"/>
    <property type="molecule type" value="Transcribed_RNA"/>
</dbReference>
<accession>A0A0E9T5A2</accession>
<name>A0A0E9T5A2_ANGAN</name>
<organism evidence="1">
    <name type="scientific">Anguilla anguilla</name>
    <name type="common">European freshwater eel</name>
    <name type="synonym">Muraena anguilla</name>
    <dbReference type="NCBI Taxonomy" id="7936"/>
    <lineage>
        <taxon>Eukaryota</taxon>
        <taxon>Metazoa</taxon>
        <taxon>Chordata</taxon>
        <taxon>Craniata</taxon>
        <taxon>Vertebrata</taxon>
        <taxon>Euteleostomi</taxon>
        <taxon>Actinopterygii</taxon>
        <taxon>Neopterygii</taxon>
        <taxon>Teleostei</taxon>
        <taxon>Anguilliformes</taxon>
        <taxon>Anguillidae</taxon>
        <taxon>Anguilla</taxon>
    </lineage>
</organism>
<sequence length="38" mass="4427">MFAFYFITTLKTYYMGFLCLYLQSKKSPLSSTPPTHAE</sequence>
<reference evidence="1" key="2">
    <citation type="journal article" date="2015" name="Fish Shellfish Immunol.">
        <title>Early steps in the European eel (Anguilla anguilla)-Vibrio vulnificus interaction in the gills: Role of the RtxA13 toxin.</title>
        <authorList>
            <person name="Callol A."/>
            <person name="Pajuelo D."/>
            <person name="Ebbesson L."/>
            <person name="Teles M."/>
            <person name="MacKenzie S."/>
            <person name="Amaro C."/>
        </authorList>
    </citation>
    <scope>NUCLEOTIDE SEQUENCE</scope>
</reference>